<keyword evidence="4" id="KW-1185">Reference proteome</keyword>
<dbReference type="SUPFAM" id="SSF55394">
    <property type="entry name" value="Bactericidal permeability-increasing protein, BPI"/>
    <property type="match status" value="1"/>
</dbReference>
<feature type="signal peptide" evidence="1">
    <location>
        <begin position="1"/>
        <end position="25"/>
    </location>
</feature>
<dbReference type="Gene3D" id="3.15.10.10">
    <property type="entry name" value="Bactericidal permeability-increasing protein, domain 1"/>
    <property type="match status" value="1"/>
</dbReference>
<accession>A0A670IER7</accession>
<keyword evidence="1" id="KW-0732">Signal</keyword>
<dbReference type="OMA" id="PASFINW"/>
<dbReference type="Proteomes" id="UP000472272">
    <property type="component" value="Chromosome 6"/>
</dbReference>
<dbReference type="PANTHER" id="PTHR46019:SF4">
    <property type="entry name" value="BPI FOLD-CONTAINING FAMILY B MEMBER 4"/>
    <property type="match status" value="1"/>
</dbReference>
<proteinExistence type="predicted"/>
<evidence type="ECO:0000259" key="2">
    <source>
        <dbReference type="Pfam" id="PF01273"/>
    </source>
</evidence>
<name>A0A670IER7_PODMU</name>
<protein>
    <recommendedName>
        <fullName evidence="2">Lipid-binding serum glycoprotein N-terminal domain-containing protein</fullName>
    </recommendedName>
</protein>
<dbReference type="Ensembl" id="ENSPMRT00000010859.1">
    <property type="protein sequence ID" value="ENSPMRP00000010194.1"/>
    <property type="gene ID" value="ENSPMRG00000006797.1"/>
</dbReference>
<dbReference type="GeneTree" id="ENSGT01010000222653"/>
<dbReference type="GO" id="GO:0008289">
    <property type="term" value="F:lipid binding"/>
    <property type="evidence" value="ECO:0007669"/>
    <property type="project" value="InterPro"/>
</dbReference>
<sequence length="330" mass="31563">MKTLTVVKMWCLVAIFCGSLVPSQSLGLGGLLGSSSAKTEKGSDSGKGGLLGGLGGGLLGAVGGGAVDGVLGAVGGGGDSKGGGGLLGALGGGGGEGGGGLLGAVGGGDGGGLLGAVAGGDGLLGGGGGLLGNTTGGLLGGGGESGGGGLLGGALGGDLLGKNGLLGGDLLGGENGLLGGNLLGLGGLLGGEGSKEPFQWFNAVNLEVIGGSWKVIRGNELQLNLHATITTNLPGVLSFLSGTSVVMDISPHLALTQDKPGDLKLVLKNCQDMVAGFSIKLPSSLLANLLSGVINSGLRTLLPSVMCPVFQLWFNVVNMQLQALNSKFPF</sequence>
<dbReference type="InterPro" id="IPR017942">
    <property type="entry name" value="Lipid-bd_serum_glycop_N"/>
</dbReference>
<feature type="chain" id="PRO_5025575383" description="Lipid-binding serum glycoprotein N-terminal domain-containing protein" evidence="1">
    <location>
        <begin position="26"/>
        <end position="330"/>
    </location>
</feature>
<dbReference type="PANTHER" id="PTHR46019">
    <property type="entry name" value="BPI FOLD-CONTAINING FAMILY B MEMBER 4-RELATED"/>
    <property type="match status" value="1"/>
</dbReference>
<feature type="domain" description="Lipid-binding serum glycoprotein N-terminal" evidence="2">
    <location>
        <begin position="221"/>
        <end position="310"/>
    </location>
</feature>
<dbReference type="AlphaFoldDB" id="A0A670IER7"/>
<evidence type="ECO:0000256" key="1">
    <source>
        <dbReference type="SAM" id="SignalP"/>
    </source>
</evidence>
<organism evidence="3 4">
    <name type="scientific">Podarcis muralis</name>
    <name type="common">Wall lizard</name>
    <name type="synonym">Lacerta muralis</name>
    <dbReference type="NCBI Taxonomy" id="64176"/>
    <lineage>
        <taxon>Eukaryota</taxon>
        <taxon>Metazoa</taxon>
        <taxon>Chordata</taxon>
        <taxon>Craniata</taxon>
        <taxon>Vertebrata</taxon>
        <taxon>Euteleostomi</taxon>
        <taxon>Lepidosauria</taxon>
        <taxon>Squamata</taxon>
        <taxon>Bifurcata</taxon>
        <taxon>Unidentata</taxon>
        <taxon>Episquamata</taxon>
        <taxon>Laterata</taxon>
        <taxon>Lacertibaenia</taxon>
        <taxon>Lacertidae</taxon>
        <taxon>Podarcis</taxon>
    </lineage>
</organism>
<evidence type="ECO:0000313" key="4">
    <source>
        <dbReference type="Proteomes" id="UP000472272"/>
    </source>
</evidence>
<dbReference type="InterPro" id="IPR017943">
    <property type="entry name" value="Bactericidal_perm-incr_a/b_dom"/>
</dbReference>
<reference evidence="3" key="3">
    <citation type="submission" date="2025-09" db="UniProtKB">
        <authorList>
            <consortium name="Ensembl"/>
        </authorList>
    </citation>
    <scope>IDENTIFICATION</scope>
</reference>
<reference evidence="3 4" key="1">
    <citation type="journal article" date="2019" name="Proc. Natl. Acad. Sci. U.S.A.">
        <title>Regulatory changes in pterin and carotenoid genes underlie balanced color polymorphisms in the wall lizard.</title>
        <authorList>
            <person name="Andrade P."/>
            <person name="Pinho C."/>
            <person name="Perez I de Lanuza G."/>
            <person name="Afonso S."/>
            <person name="Brejcha J."/>
            <person name="Rubin C.J."/>
            <person name="Wallerman O."/>
            <person name="Pereira P."/>
            <person name="Sabatino S.J."/>
            <person name="Bellati A."/>
            <person name="Pellitteri-Rosa D."/>
            <person name="Bosakova Z."/>
            <person name="Bunikis I."/>
            <person name="Carretero M.A."/>
            <person name="Feiner N."/>
            <person name="Marsik P."/>
            <person name="Pauperio F."/>
            <person name="Salvi D."/>
            <person name="Soler L."/>
            <person name="While G.M."/>
            <person name="Uller T."/>
            <person name="Font E."/>
            <person name="Andersson L."/>
            <person name="Carneiro M."/>
        </authorList>
    </citation>
    <scope>NUCLEOTIDE SEQUENCE</scope>
</reference>
<dbReference type="InterPro" id="IPR051660">
    <property type="entry name" value="BPI_fold-BPI/LBP"/>
</dbReference>
<evidence type="ECO:0000313" key="3">
    <source>
        <dbReference type="Ensembl" id="ENSPMRP00000010194.1"/>
    </source>
</evidence>
<reference evidence="3" key="2">
    <citation type="submission" date="2025-08" db="UniProtKB">
        <authorList>
            <consortium name="Ensembl"/>
        </authorList>
    </citation>
    <scope>IDENTIFICATION</scope>
</reference>
<dbReference type="Pfam" id="PF01273">
    <property type="entry name" value="LBP_BPI_CETP"/>
    <property type="match status" value="1"/>
</dbReference>